<feature type="coiled-coil region" evidence="1">
    <location>
        <begin position="397"/>
        <end position="452"/>
    </location>
</feature>
<feature type="transmembrane region" description="Helical" evidence="3">
    <location>
        <begin position="571"/>
        <end position="588"/>
    </location>
</feature>
<feature type="region of interest" description="Disordered" evidence="2">
    <location>
        <begin position="1"/>
        <end position="34"/>
    </location>
</feature>
<protein>
    <recommendedName>
        <fullName evidence="4">WIT1/2 N-terminal helical bundle domain-containing protein</fullName>
    </recommendedName>
</protein>
<dbReference type="Proteomes" id="UP001206925">
    <property type="component" value="Unassembled WGS sequence"/>
</dbReference>
<sequence length="593" mass="67803">MDAATSYNASSPLVSHHSGGSESDMNKSSLSVRTSRDSESTVEVITRFELDIARICEKLTNLNLLSMHVETKESDFEPFETKETDFEAFVSDMDPNLVIKTLEYDLLSGFLCSETSVIEAHISDLQKEKDSVREFLSSREPVTGMEEMLHDSEKSLEQSLEQVLEIKIRSANFKKNLLRISGDKDYVEVLNSDDRKELEKMKMKTVEHQRHVLRMLEKSLEREIDLEKRSSDLTQVEETLTMRLRLLEQEVVIAEEEAETTLEKFYETDHASEMLMETSKELISKIKMLQFNLKGSIQREAELKNDLLKLNERFTEEKESSKRVAQMEKTIRDLRQKTVEAENRAVNYEDKCLELNDACEKVVLLEKELSDVRVKLQHAEACCEASEEEKSMFLSTIKDMGNVIDDLKKKVTQAEIQTDSVEDRCILLSEANADLKKEVKFVKGKVKSLETSLHQMEETKNASAKDINLCSKFIADLVMQMKLERERLQKQISSLKQENNILVSCLKKADKDAAVEVSHGDKAGSNITDFTTENKEALSTNFEVEECKETVTDYTEAARDIDARQLKTKDILLVLLILIVPLIGVLVYRTQVC</sequence>
<keyword evidence="3" id="KW-0472">Membrane</keyword>
<dbReference type="EMBL" id="JAMZMK010006121">
    <property type="protein sequence ID" value="KAI7750576.1"/>
    <property type="molecule type" value="Genomic_DNA"/>
</dbReference>
<dbReference type="Pfam" id="PF26581">
    <property type="entry name" value="WIT1_2_N"/>
    <property type="match status" value="1"/>
</dbReference>
<proteinExistence type="predicted"/>
<evidence type="ECO:0000256" key="3">
    <source>
        <dbReference type="SAM" id="Phobius"/>
    </source>
</evidence>
<evidence type="ECO:0000313" key="6">
    <source>
        <dbReference type="Proteomes" id="UP001206925"/>
    </source>
</evidence>
<reference evidence="5" key="1">
    <citation type="submission" date="2022-06" db="EMBL/GenBank/DDBJ databases">
        <title>Uncovering the hologenomic basis of an extraordinary plant invasion.</title>
        <authorList>
            <person name="Bieker V.C."/>
            <person name="Martin M.D."/>
            <person name="Gilbert T."/>
            <person name="Hodgins K."/>
            <person name="Battlay P."/>
            <person name="Petersen B."/>
            <person name="Wilson J."/>
        </authorList>
    </citation>
    <scope>NUCLEOTIDE SEQUENCE</scope>
    <source>
        <strain evidence="5">AA19_3_7</strain>
        <tissue evidence="5">Leaf</tissue>
    </source>
</reference>
<evidence type="ECO:0000256" key="1">
    <source>
        <dbReference type="SAM" id="Coils"/>
    </source>
</evidence>
<keyword evidence="3" id="KW-0812">Transmembrane</keyword>
<evidence type="ECO:0000313" key="5">
    <source>
        <dbReference type="EMBL" id="KAI7750576.1"/>
    </source>
</evidence>
<dbReference type="InterPro" id="IPR058610">
    <property type="entry name" value="WIT1_2_N"/>
</dbReference>
<dbReference type="PANTHER" id="PTHR35705">
    <property type="entry name" value="WPP DOMAIN-INTERACTING TAIL-ANCHORED PROTEIN 1"/>
    <property type="match status" value="1"/>
</dbReference>
<feature type="coiled-coil region" evidence="1">
    <location>
        <begin position="293"/>
        <end position="358"/>
    </location>
</feature>
<dbReference type="InterPro" id="IPR039976">
    <property type="entry name" value="WIT1/WIT2"/>
</dbReference>
<feature type="compositionally biased region" description="Polar residues" evidence="2">
    <location>
        <begin position="1"/>
        <end position="33"/>
    </location>
</feature>
<dbReference type="Gene3D" id="1.20.5.170">
    <property type="match status" value="1"/>
</dbReference>
<keyword evidence="6" id="KW-1185">Reference proteome</keyword>
<evidence type="ECO:0000259" key="4">
    <source>
        <dbReference type="Pfam" id="PF26581"/>
    </source>
</evidence>
<comment type="caution">
    <text evidence="5">The sequence shown here is derived from an EMBL/GenBank/DDBJ whole genome shotgun (WGS) entry which is preliminary data.</text>
</comment>
<keyword evidence="3" id="KW-1133">Transmembrane helix</keyword>
<gene>
    <name evidence="5" type="ORF">M8C21_022485</name>
</gene>
<name>A0AAD5D1X6_AMBAR</name>
<dbReference type="SUPFAM" id="SSF57997">
    <property type="entry name" value="Tropomyosin"/>
    <property type="match status" value="1"/>
</dbReference>
<accession>A0AAD5D1X6</accession>
<feature type="coiled-coil region" evidence="1">
    <location>
        <begin position="237"/>
        <end position="264"/>
    </location>
</feature>
<evidence type="ECO:0000256" key="2">
    <source>
        <dbReference type="SAM" id="MobiDB-lite"/>
    </source>
</evidence>
<keyword evidence="1" id="KW-0175">Coiled coil</keyword>
<dbReference type="AlphaFoldDB" id="A0AAD5D1X6"/>
<organism evidence="5 6">
    <name type="scientific">Ambrosia artemisiifolia</name>
    <name type="common">Common ragweed</name>
    <dbReference type="NCBI Taxonomy" id="4212"/>
    <lineage>
        <taxon>Eukaryota</taxon>
        <taxon>Viridiplantae</taxon>
        <taxon>Streptophyta</taxon>
        <taxon>Embryophyta</taxon>
        <taxon>Tracheophyta</taxon>
        <taxon>Spermatophyta</taxon>
        <taxon>Magnoliopsida</taxon>
        <taxon>eudicotyledons</taxon>
        <taxon>Gunneridae</taxon>
        <taxon>Pentapetalae</taxon>
        <taxon>asterids</taxon>
        <taxon>campanulids</taxon>
        <taxon>Asterales</taxon>
        <taxon>Asteraceae</taxon>
        <taxon>Asteroideae</taxon>
        <taxon>Heliantheae alliance</taxon>
        <taxon>Heliantheae</taxon>
        <taxon>Ambrosia</taxon>
    </lineage>
</organism>
<feature type="domain" description="WIT1/2 N-terminal helical bundle" evidence="4">
    <location>
        <begin position="39"/>
        <end position="178"/>
    </location>
</feature>
<dbReference type="PANTHER" id="PTHR35705:SF1">
    <property type="entry name" value="WPP DOMAIN-INTERACTING TAIL-ANCHORED PROTEIN 1"/>
    <property type="match status" value="1"/>
</dbReference>